<dbReference type="Gene3D" id="1.10.1220.10">
    <property type="entry name" value="Met repressor-like"/>
    <property type="match status" value="1"/>
</dbReference>
<evidence type="ECO:0000256" key="1">
    <source>
        <dbReference type="SAM" id="MobiDB-lite"/>
    </source>
</evidence>
<sequence>MSDSVVYKYPLKLPHSLKDIVRDLAKADGVSVNQWIVTAVAQKVGAVQTAEQFFAERAAGEGSMSDILKLSGDRPPMPGDELPDELREKWEKRLSGGE</sequence>
<protein>
    <recommendedName>
        <fullName evidence="4">Toxin-antitoxin system HicB family antitoxin</fullName>
    </recommendedName>
</protein>
<dbReference type="RefSeq" id="WP_256617765.1">
    <property type="nucleotide sequence ID" value="NZ_JANIBC010000001.1"/>
</dbReference>
<dbReference type="SUPFAM" id="SSF47598">
    <property type="entry name" value="Ribbon-helix-helix"/>
    <property type="match status" value="1"/>
</dbReference>
<evidence type="ECO:0000313" key="3">
    <source>
        <dbReference type="Proteomes" id="UP001142610"/>
    </source>
</evidence>
<feature type="region of interest" description="Disordered" evidence="1">
    <location>
        <begin position="61"/>
        <end position="98"/>
    </location>
</feature>
<evidence type="ECO:0008006" key="4">
    <source>
        <dbReference type="Google" id="ProtNLM"/>
    </source>
</evidence>
<keyword evidence="3" id="KW-1185">Reference proteome</keyword>
<dbReference type="Proteomes" id="UP001142610">
    <property type="component" value="Unassembled WGS sequence"/>
</dbReference>
<comment type="caution">
    <text evidence="2">The sequence shown here is derived from an EMBL/GenBank/DDBJ whole genome shotgun (WGS) entry which is preliminary data.</text>
</comment>
<dbReference type="InterPro" id="IPR010985">
    <property type="entry name" value="Ribbon_hlx_hlx"/>
</dbReference>
<dbReference type="InterPro" id="IPR013321">
    <property type="entry name" value="Arc_rbn_hlx_hlx"/>
</dbReference>
<gene>
    <name evidence="2" type="ORF">NOG11_01040</name>
</gene>
<dbReference type="GO" id="GO:0006355">
    <property type="term" value="P:regulation of DNA-templated transcription"/>
    <property type="evidence" value="ECO:0007669"/>
    <property type="project" value="InterPro"/>
</dbReference>
<proteinExistence type="predicted"/>
<evidence type="ECO:0000313" key="2">
    <source>
        <dbReference type="EMBL" id="MCQ8183961.1"/>
    </source>
</evidence>
<dbReference type="EMBL" id="JANIBC010000001">
    <property type="protein sequence ID" value="MCQ8183961.1"/>
    <property type="molecule type" value="Genomic_DNA"/>
</dbReference>
<feature type="compositionally biased region" description="Basic and acidic residues" evidence="1">
    <location>
        <begin position="84"/>
        <end position="98"/>
    </location>
</feature>
<reference evidence="2" key="1">
    <citation type="submission" date="2022-07" db="EMBL/GenBank/DDBJ databases">
        <title>Parvularcula maris sp. nov., an algicidal bacterium isolated from seawater.</title>
        <authorList>
            <person name="Li F."/>
        </authorList>
    </citation>
    <scope>NUCLEOTIDE SEQUENCE</scope>
    <source>
        <strain evidence="2">BGMRC 0090</strain>
    </source>
</reference>
<organism evidence="2 3">
    <name type="scientific">Parvularcula maris</name>
    <dbReference type="NCBI Taxonomy" id="2965077"/>
    <lineage>
        <taxon>Bacteria</taxon>
        <taxon>Pseudomonadati</taxon>
        <taxon>Pseudomonadota</taxon>
        <taxon>Alphaproteobacteria</taxon>
        <taxon>Parvularculales</taxon>
        <taxon>Parvularculaceae</taxon>
        <taxon>Parvularcula</taxon>
    </lineage>
</organism>
<accession>A0A9X2RHJ1</accession>
<name>A0A9X2RHJ1_9PROT</name>
<dbReference type="AlphaFoldDB" id="A0A9X2RHJ1"/>